<evidence type="ECO:0000313" key="1">
    <source>
        <dbReference type="EMBL" id="NUU00283.1"/>
    </source>
</evidence>
<dbReference type="InterPro" id="IPR029033">
    <property type="entry name" value="His_PPase_superfam"/>
</dbReference>
<gene>
    <name evidence="1" type="ORF">HNO84_01625</name>
</gene>
<organism evidence="1 2">
    <name type="scientific">Herbaspirillum robiniae</name>
    <dbReference type="NCBI Taxonomy" id="2014887"/>
    <lineage>
        <taxon>Bacteria</taxon>
        <taxon>Pseudomonadati</taxon>
        <taxon>Pseudomonadota</taxon>
        <taxon>Betaproteobacteria</taxon>
        <taxon>Burkholderiales</taxon>
        <taxon>Oxalobacteraceae</taxon>
        <taxon>Herbaspirillum</taxon>
    </lineage>
</organism>
<dbReference type="EMBL" id="JABFMT010000001">
    <property type="protein sequence ID" value="NUU00283.1"/>
    <property type="molecule type" value="Genomic_DNA"/>
</dbReference>
<dbReference type="Pfam" id="PF00300">
    <property type="entry name" value="His_Phos_1"/>
    <property type="match status" value="1"/>
</dbReference>
<dbReference type="InterPro" id="IPR013078">
    <property type="entry name" value="His_Pase_superF_clade-1"/>
</dbReference>
<dbReference type="Gene3D" id="3.40.50.1240">
    <property type="entry name" value="Phosphoglycerate mutase-like"/>
    <property type="match status" value="1"/>
</dbReference>
<dbReference type="SMART" id="SM00855">
    <property type="entry name" value="PGAM"/>
    <property type="match status" value="1"/>
</dbReference>
<name>A0ABX2LTQ3_9BURK</name>
<comment type="caution">
    <text evidence="1">The sequence shown here is derived from an EMBL/GenBank/DDBJ whole genome shotgun (WGS) entry which is preliminary data.</text>
</comment>
<proteinExistence type="predicted"/>
<keyword evidence="2" id="KW-1185">Reference proteome</keyword>
<protein>
    <submittedName>
        <fullName evidence="1">Phosphoglycerate mutase</fullName>
    </submittedName>
</protein>
<sequence length="206" mass="22640">MQLHLIRHPRPVLDQRYCYGSSDIELADGELALCVNRLRAQLPRGLRIRSSPLRRCAGLALALARELDCTDIAMDRRLQEMDFGRWEQRAWDDIPWAEVEAWNRDLLHHAPGGGESLLAVARRVWAALDELRRGEGDAIVVCHGGSIRMLRACAAWQAGQAGQAARATPDAAAFDMIASNAAADRQAPGFGELTTLEIAALPAQRA</sequence>
<dbReference type="CDD" id="cd07067">
    <property type="entry name" value="HP_PGM_like"/>
    <property type="match status" value="1"/>
</dbReference>
<dbReference type="SUPFAM" id="SSF53254">
    <property type="entry name" value="Phosphoglycerate mutase-like"/>
    <property type="match status" value="1"/>
</dbReference>
<accession>A0ABX2LTQ3</accession>
<reference evidence="1 2" key="1">
    <citation type="journal article" date="2020" name="Front. Plant Sci.">
        <title>Isolation of Rhizosphere Bacteria That Improve Quality and Water Stress Tolerance in Greenhouse Ornamentals.</title>
        <authorList>
            <person name="Nordstedt N.P."/>
            <person name="Jones M.L."/>
        </authorList>
    </citation>
    <scope>NUCLEOTIDE SEQUENCE [LARGE SCALE GENOMIC DNA]</scope>
    <source>
        <strain evidence="1 2">C6C2</strain>
    </source>
</reference>
<dbReference type="RefSeq" id="WP_079215327.1">
    <property type="nucleotide sequence ID" value="NZ_CP018845.1"/>
</dbReference>
<dbReference type="Proteomes" id="UP000536746">
    <property type="component" value="Unassembled WGS sequence"/>
</dbReference>
<evidence type="ECO:0000313" key="2">
    <source>
        <dbReference type="Proteomes" id="UP000536746"/>
    </source>
</evidence>